<feature type="compositionally biased region" description="Gly residues" evidence="1">
    <location>
        <begin position="77"/>
        <end position="87"/>
    </location>
</feature>
<dbReference type="AlphaFoldDB" id="A0A1Y2JHN4"/>
<accession>A0A1Y2JHN4</accession>
<sequence>MPNAVVRTIALASLLNLALASSSAFAQSGSAGGSIGNDEKSLSGSRQDTSSGRSAEPAAPSRRSKPATEERSSPRRSGGGGGGGGGGFDGAWAVVSVGCGGSTSGAVVVSSGKIIGEGVRGTVSTGGSVSTFGQGQGVTFTSTGRLSGRSGSGTWRRSDGCGGTWSSAKQ</sequence>
<feature type="chain" id="PRO_5010987450" evidence="2">
    <location>
        <begin position="27"/>
        <end position="170"/>
    </location>
</feature>
<comment type="caution">
    <text evidence="3">The sequence shown here is derived from an EMBL/GenBank/DDBJ whole genome shotgun (WGS) entry which is preliminary data.</text>
</comment>
<organism evidence="3 4">
    <name type="scientific">Bradyrhizobium japonicum</name>
    <dbReference type="NCBI Taxonomy" id="375"/>
    <lineage>
        <taxon>Bacteria</taxon>
        <taxon>Pseudomonadati</taxon>
        <taxon>Pseudomonadota</taxon>
        <taxon>Alphaproteobacteria</taxon>
        <taxon>Hyphomicrobiales</taxon>
        <taxon>Nitrobacteraceae</taxon>
        <taxon>Bradyrhizobium</taxon>
    </lineage>
</organism>
<feature type="region of interest" description="Disordered" evidence="1">
    <location>
        <begin position="133"/>
        <end position="170"/>
    </location>
</feature>
<evidence type="ECO:0000256" key="2">
    <source>
        <dbReference type="SAM" id="SignalP"/>
    </source>
</evidence>
<feature type="compositionally biased region" description="Low complexity" evidence="1">
    <location>
        <begin position="133"/>
        <end position="155"/>
    </location>
</feature>
<feature type="compositionally biased region" description="Polar residues" evidence="1">
    <location>
        <begin position="42"/>
        <end position="53"/>
    </location>
</feature>
<evidence type="ECO:0000256" key="1">
    <source>
        <dbReference type="SAM" id="MobiDB-lite"/>
    </source>
</evidence>
<protein>
    <submittedName>
        <fullName evidence="3">Uncharacterized protein</fullName>
    </submittedName>
</protein>
<evidence type="ECO:0000313" key="3">
    <source>
        <dbReference type="EMBL" id="OSJ28629.1"/>
    </source>
</evidence>
<dbReference type="RefSeq" id="WP_063983692.1">
    <property type="nucleotide sequence ID" value="NZ_JANUDB010000001.1"/>
</dbReference>
<reference evidence="3 4" key="1">
    <citation type="submission" date="2017-03" db="EMBL/GenBank/DDBJ databases">
        <title>Whole genome sequences of fourteen strains of Bradyrhizobium canariense and one strain of Bradyrhizobium japonicum isolated from Lupinus (Papilionoideae: Genisteae) species in Algeria.</title>
        <authorList>
            <person name="Crovadore J."/>
            <person name="Chekireb D."/>
            <person name="Brachmann A."/>
            <person name="Chablais R."/>
            <person name="Cochard B."/>
            <person name="Lefort F."/>
        </authorList>
    </citation>
    <scope>NUCLEOTIDE SEQUENCE [LARGE SCALE GENOMIC DNA]</scope>
    <source>
        <strain evidence="3 4">UBMA197</strain>
    </source>
</reference>
<dbReference type="EMBL" id="NAFL01000269">
    <property type="protein sequence ID" value="OSJ28629.1"/>
    <property type="molecule type" value="Genomic_DNA"/>
</dbReference>
<gene>
    <name evidence="3" type="ORF">BSZ19_29935</name>
</gene>
<keyword evidence="2" id="KW-0732">Signal</keyword>
<dbReference type="Proteomes" id="UP000193335">
    <property type="component" value="Unassembled WGS sequence"/>
</dbReference>
<feature type="region of interest" description="Disordered" evidence="1">
    <location>
        <begin position="27"/>
        <end position="87"/>
    </location>
</feature>
<proteinExistence type="predicted"/>
<name>A0A1Y2JHN4_BRAJP</name>
<evidence type="ECO:0000313" key="4">
    <source>
        <dbReference type="Proteomes" id="UP000193335"/>
    </source>
</evidence>
<feature type="signal peptide" evidence="2">
    <location>
        <begin position="1"/>
        <end position="26"/>
    </location>
</feature>